<reference evidence="9 10" key="1">
    <citation type="submission" date="2013-11" db="EMBL/GenBank/DDBJ databases">
        <title>Genome sequencing of Stegodyphus mimosarum.</title>
        <authorList>
            <person name="Bechsgaard J."/>
        </authorList>
    </citation>
    <scope>NUCLEOTIDE SEQUENCE [LARGE SCALE GENOMIC DNA]</scope>
</reference>
<dbReference type="Pfam" id="PF00067">
    <property type="entry name" value="p450"/>
    <property type="match status" value="1"/>
</dbReference>
<keyword evidence="6 8" id="KW-0503">Monooxygenase</keyword>
<dbReference type="PRINTS" id="PR00463">
    <property type="entry name" value="EP450I"/>
</dbReference>
<dbReference type="PANTHER" id="PTHR24300:SF375">
    <property type="entry name" value="CYTOCHROME P450 FAMILY"/>
    <property type="match status" value="1"/>
</dbReference>
<keyword evidence="3 7" id="KW-0479">Metal-binding</keyword>
<evidence type="ECO:0000313" key="10">
    <source>
        <dbReference type="Proteomes" id="UP000054359"/>
    </source>
</evidence>
<sequence>MEAMTLICIIVLTALVSLFFSRKERKRNHLPGPTGLPLIGYLPFMTEKPYVKLQELAKIYGPVYRVQIGSHSVVVLCDFQSIKEAFASDAFMGRPHENPFELSEETIRTGAILDLPYKEQRRFSLHMLRDLGFGKTRMEEHMKDEILELLQRIQDYHESPIAVAELLTASVSNNISSLIFGKRLQADDPKRQKLNKLVNEVGRLAVALSWQIFFPWIRTLMSFCNSGNSGKLSRALSELKKFCRKEIEEHEKTLDPTNIRDYIDGYLLEIKKKADDPDTSFTKEVLVDMARGFFIAGGDTVRVSVEWLVLLCAAFPEMQIKIQKEIDDVIGEERFPTRVDYLQMPYTEAVILEMNRWKTIVPLNVIRSTLKDTELNGYFIPKDSQVLALIYAVHYDKKLWGNDTDIFRPERFLIEDGKRVIKPEYYIPFSIGKRACPGVSLAEMEVFIYLTAILQKFDVFLPAGKVPDLEGFLGLTFQPEKQELIFKLRK</sequence>
<comment type="similarity">
    <text evidence="2 8">Belongs to the cytochrome P450 family.</text>
</comment>
<dbReference type="InterPro" id="IPR036396">
    <property type="entry name" value="Cyt_P450_sf"/>
</dbReference>
<dbReference type="GO" id="GO:0020037">
    <property type="term" value="F:heme binding"/>
    <property type="evidence" value="ECO:0007669"/>
    <property type="project" value="InterPro"/>
</dbReference>
<dbReference type="GO" id="GO:0005506">
    <property type="term" value="F:iron ion binding"/>
    <property type="evidence" value="ECO:0007669"/>
    <property type="project" value="InterPro"/>
</dbReference>
<keyword evidence="4 8" id="KW-0560">Oxidoreductase</keyword>
<dbReference type="STRING" id="407821.A0A087TYY3"/>
<comment type="cofactor">
    <cofactor evidence="1 7">
        <name>heme</name>
        <dbReference type="ChEBI" id="CHEBI:30413"/>
    </cofactor>
</comment>
<evidence type="ECO:0000256" key="5">
    <source>
        <dbReference type="ARBA" id="ARBA00023004"/>
    </source>
</evidence>
<dbReference type="EMBL" id="KK117378">
    <property type="protein sequence ID" value="KFM70322.1"/>
    <property type="molecule type" value="Genomic_DNA"/>
</dbReference>
<keyword evidence="10" id="KW-1185">Reference proteome</keyword>
<dbReference type="PRINTS" id="PR00385">
    <property type="entry name" value="P450"/>
</dbReference>
<evidence type="ECO:0000256" key="4">
    <source>
        <dbReference type="ARBA" id="ARBA00023002"/>
    </source>
</evidence>
<gene>
    <name evidence="9" type="ORF">X975_10753</name>
</gene>
<evidence type="ECO:0000256" key="6">
    <source>
        <dbReference type="ARBA" id="ARBA00023033"/>
    </source>
</evidence>
<evidence type="ECO:0000256" key="1">
    <source>
        <dbReference type="ARBA" id="ARBA00001971"/>
    </source>
</evidence>
<organism evidence="9 10">
    <name type="scientific">Stegodyphus mimosarum</name>
    <name type="common">African social velvet spider</name>
    <dbReference type="NCBI Taxonomy" id="407821"/>
    <lineage>
        <taxon>Eukaryota</taxon>
        <taxon>Metazoa</taxon>
        <taxon>Ecdysozoa</taxon>
        <taxon>Arthropoda</taxon>
        <taxon>Chelicerata</taxon>
        <taxon>Arachnida</taxon>
        <taxon>Araneae</taxon>
        <taxon>Araneomorphae</taxon>
        <taxon>Entelegynae</taxon>
        <taxon>Eresoidea</taxon>
        <taxon>Eresidae</taxon>
        <taxon>Stegodyphus</taxon>
    </lineage>
</organism>
<feature type="binding site" description="axial binding residue" evidence="7">
    <location>
        <position position="436"/>
    </location>
    <ligand>
        <name>heme</name>
        <dbReference type="ChEBI" id="CHEBI:30413"/>
    </ligand>
    <ligandPart>
        <name>Fe</name>
        <dbReference type="ChEBI" id="CHEBI:18248"/>
    </ligandPart>
</feature>
<evidence type="ECO:0000256" key="2">
    <source>
        <dbReference type="ARBA" id="ARBA00010617"/>
    </source>
</evidence>
<protein>
    <submittedName>
        <fullName evidence="9">Cytochrome P450 18a1</fullName>
    </submittedName>
</protein>
<dbReference type="OMA" id="WTHCVED"/>
<dbReference type="Proteomes" id="UP000054359">
    <property type="component" value="Unassembled WGS sequence"/>
</dbReference>
<dbReference type="InterPro" id="IPR001128">
    <property type="entry name" value="Cyt_P450"/>
</dbReference>
<dbReference type="GO" id="GO:0005737">
    <property type="term" value="C:cytoplasm"/>
    <property type="evidence" value="ECO:0007669"/>
    <property type="project" value="TreeGrafter"/>
</dbReference>
<dbReference type="InterPro" id="IPR050182">
    <property type="entry name" value="Cytochrome_P450_fam2"/>
</dbReference>
<dbReference type="AlphaFoldDB" id="A0A087TYY3"/>
<evidence type="ECO:0000256" key="3">
    <source>
        <dbReference type="ARBA" id="ARBA00022723"/>
    </source>
</evidence>
<dbReference type="GO" id="GO:0006805">
    <property type="term" value="P:xenobiotic metabolic process"/>
    <property type="evidence" value="ECO:0007669"/>
    <property type="project" value="TreeGrafter"/>
</dbReference>
<evidence type="ECO:0000256" key="7">
    <source>
        <dbReference type="PIRSR" id="PIRSR602401-1"/>
    </source>
</evidence>
<dbReference type="GO" id="GO:0006082">
    <property type="term" value="P:organic acid metabolic process"/>
    <property type="evidence" value="ECO:0007669"/>
    <property type="project" value="TreeGrafter"/>
</dbReference>
<dbReference type="SUPFAM" id="SSF48264">
    <property type="entry name" value="Cytochrome P450"/>
    <property type="match status" value="1"/>
</dbReference>
<feature type="non-terminal residue" evidence="9">
    <location>
        <position position="490"/>
    </location>
</feature>
<keyword evidence="5 7" id="KW-0408">Iron</keyword>
<dbReference type="Gene3D" id="1.10.630.10">
    <property type="entry name" value="Cytochrome P450"/>
    <property type="match status" value="1"/>
</dbReference>
<dbReference type="InterPro" id="IPR002401">
    <property type="entry name" value="Cyt_P450_E_grp-I"/>
</dbReference>
<proteinExistence type="inferred from homology"/>
<keyword evidence="7 8" id="KW-0349">Heme</keyword>
<dbReference type="PANTHER" id="PTHR24300">
    <property type="entry name" value="CYTOCHROME P450 508A4-RELATED"/>
    <property type="match status" value="1"/>
</dbReference>
<dbReference type="OrthoDB" id="6507093at2759"/>
<name>A0A087TYY3_STEMI</name>
<dbReference type="InterPro" id="IPR017972">
    <property type="entry name" value="Cyt_P450_CS"/>
</dbReference>
<dbReference type="FunFam" id="1.10.630.10:FF:000036">
    <property type="entry name" value="CYtochrome P450 family"/>
    <property type="match status" value="1"/>
</dbReference>
<evidence type="ECO:0000313" key="9">
    <source>
        <dbReference type="EMBL" id="KFM70322.1"/>
    </source>
</evidence>
<dbReference type="GO" id="GO:0016712">
    <property type="term" value="F:oxidoreductase activity, acting on paired donors, with incorporation or reduction of molecular oxygen, reduced flavin or flavoprotein as one donor, and incorporation of one atom of oxygen"/>
    <property type="evidence" value="ECO:0007669"/>
    <property type="project" value="TreeGrafter"/>
</dbReference>
<accession>A0A087TYY3</accession>
<dbReference type="PROSITE" id="PS00086">
    <property type="entry name" value="CYTOCHROME_P450"/>
    <property type="match status" value="1"/>
</dbReference>
<evidence type="ECO:0000256" key="8">
    <source>
        <dbReference type="RuleBase" id="RU000461"/>
    </source>
</evidence>